<dbReference type="InterPro" id="IPR035906">
    <property type="entry name" value="MetI-like_sf"/>
</dbReference>
<dbReference type="EMBL" id="AP023359">
    <property type="protein sequence ID" value="BCJ63966.1"/>
    <property type="molecule type" value="Genomic_DNA"/>
</dbReference>
<feature type="transmembrane region" description="Helical" evidence="7">
    <location>
        <begin position="237"/>
        <end position="258"/>
    </location>
</feature>
<evidence type="ECO:0000259" key="9">
    <source>
        <dbReference type="PROSITE" id="PS50928"/>
    </source>
</evidence>
<organism evidence="10 11">
    <name type="scientific">Polymorphospora rubra</name>
    <dbReference type="NCBI Taxonomy" id="338584"/>
    <lineage>
        <taxon>Bacteria</taxon>
        <taxon>Bacillati</taxon>
        <taxon>Actinomycetota</taxon>
        <taxon>Actinomycetes</taxon>
        <taxon>Micromonosporales</taxon>
        <taxon>Micromonosporaceae</taxon>
        <taxon>Polymorphospora</taxon>
    </lineage>
</organism>
<dbReference type="Proteomes" id="UP000680866">
    <property type="component" value="Chromosome"/>
</dbReference>
<feature type="domain" description="ABC transmembrane type-1" evidence="9">
    <location>
        <begin position="99"/>
        <end position="310"/>
    </location>
</feature>
<dbReference type="AlphaFoldDB" id="A0A810MRT0"/>
<keyword evidence="2 7" id="KW-0813">Transport</keyword>
<feature type="transmembrane region" description="Helical" evidence="7">
    <location>
        <begin position="136"/>
        <end position="156"/>
    </location>
</feature>
<evidence type="ECO:0000256" key="7">
    <source>
        <dbReference type="RuleBase" id="RU363032"/>
    </source>
</evidence>
<evidence type="ECO:0000256" key="4">
    <source>
        <dbReference type="ARBA" id="ARBA00022692"/>
    </source>
</evidence>
<dbReference type="GO" id="GO:0055085">
    <property type="term" value="P:transmembrane transport"/>
    <property type="evidence" value="ECO:0007669"/>
    <property type="project" value="InterPro"/>
</dbReference>
<sequence>MSRTTQVVDRARARSTPPAAKPADPPRRSWWTTRRRDQLAGLLFVSPQLLGSIVFVLLPLGLVVYYSLHEWNVLADTFDFVGAENYRALADDPNLPSVLGATGLFSLGLVVLNLSLALLLAVLLNQKLRGTVVFRTLFFSPVVVSLVAWTIVWGFLLQDNGGINGLLDTIGVDGPNWLRGEATAMLSVVVVQVLKNVGLNMVLFLAALQGVPAELYEAARVEGAGRWTQFRKITVPLISPTILLTSIITVVGSLQVFAQIAVLTQGGPGTSTTVLVYYLYQQAFQFHHFGYGATLSVLLFGIVLVLTVVQWQMRKRWVFHEQ</sequence>
<evidence type="ECO:0000313" key="10">
    <source>
        <dbReference type="EMBL" id="BCJ63966.1"/>
    </source>
</evidence>
<dbReference type="Gene3D" id="1.10.3720.10">
    <property type="entry name" value="MetI-like"/>
    <property type="match status" value="1"/>
</dbReference>
<proteinExistence type="inferred from homology"/>
<evidence type="ECO:0000256" key="1">
    <source>
        <dbReference type="ARBA" id="ARBA00004651"/>
    </source>
</evidence>
<feature type="transmembrane region" description="Helical" evidence="7">
    <location>
        <begin position="289"/>
        <end position="309"/>
    </location>
</feature>
<reference evidence="10" key="1">
    <citation type="submission" date="2020-08" db="EMBL/GenBank/DDBJ databases">
        <title>Whole genome shotgun sequence of Polymorphospora rubra NBRC 101157.</title>
        <authorList>
            <person name="Komaki H."/>
            <person name="Tamura T."/>
        </authorList>
    </citation>
    <scope>NUCLEOTIDE SEQUENCE</scope>
    <source>
        <strain evidence="10">NBRC 101157</strain>
    </source>
</reference>
<feature type="region of interest" description="Disordered" evidence="8">
    <location>
        <begin position="1"/>
        <end position="28"/>
    </location>
</feature>
<dbReference type="PANTHER" id="PTHR30193:SF41">
    <property type="entry name" value="DIACETYLCHITOBIOSE UPTAKE SYSTEM PERMEASE PROTEIN NGCF"/>
    <property type="match status" value="1"/>
</dbReference>
<keyword evidence="5 7" id="KW-1133">Transmembrane helix</keyword>
<keyword evidence="4 7" id="KW-0812">Transmembrane</keyword>
<keyword evidence="3" id="KW-1003">Cell membrane</keyword>
<dbReference type="PANTHER" id="PTHR30193">
    <property type="entry name" value="ABC TRANSPORTER PERMEASE PROTEIN"/>
    <property type="match status" value="1"/>
</dbReference>
<dbReference type="PROSITE" id="PS50928">
    <property type="entry name" value="ABC_TM1"/>
    <property type="match status" value="1"/>
</dbReference>
<keyword evidence="6 7" id="KW-0472">Membrane</keyword>
<feature type="transmembrane region" description="Helical" evidence="7">
    <location>
        <begin position="104"/>
        <end position="124"/>
    </location>
</feature>
<dbReference type="GO" id="GO:0005886">
    <property type="term" value="C:plasma membrane"/>
    <property type="evidence" value="ECO:0007669"/>
    <property type="project" value="UniProtKB-SubCell"/>
</dbReference>
<keyword evidence="11" id="KW-1185">Reference proteome</keyword>
<feature type="compositionally biased region" description="Low complexity" evidence="8">
    <location>
        <begin position="17"/>
        <end position="28"/>
    </location>
</feature>
<dbReference type="InterPro" id="IPR000515">
    <property type="entry name" value="MetI-like"/>
</dbReference>
<protein>
    <submittedName>
        <fullName evidence="10">Sugar ABC transporter permease</fullName>
    </submittedName>
</protein>
<accession>A0A810MRT0</accession>
<comment type="similarity">
    <text evidence="7">Belongs to the binding-protein-dependent transport system permease family.</text>
</comment>
<evidence type="ECO:0000313" key="11">
    <source>
        <dbReference type="Proteomes" id="UP000680866"/>
    </source>
</evidence>
<gene>
    <name evidence="10" type="ORF">Prubr_09870</name>
</gene>
<comment type="subcellular location">
    <subcellularLocation>
        <location evidence="1 7">Cell membrane</location>
        <topology evidence="1 7">Multi-pass membrane protein</topology>
    </subcellularLocation>
</comment>
<dbReference type="Pfam" id="PF00528">
    <property type="entry name" value="BPD_transp_1"/>
    <property type="match status" value="1"/>
</dbReference>
<dbReference type="SUPFAM" id="SSF161098">
    <property type="entry name" value="MetI-like"/>
    <property type="match status" value="1"/>
</dbReference>
<feature type="transmembrane region" description="Helical" evidence="7">
    <location>
        <begin position="39"/>
        <end position="68"/>
    </location>
</feature>
<name>A0A810MRT0_9ACTN</name>
<evidence type="ECO:0000256" key="2">
    <source>
        <dbReference type="ARBA" id="ARBA00022448"/>
    </source>
</evidence>
<dbReference type="InterPro" id="IPR051393">
    <property type="entry name" value="ABC_transporter_permease"/>
</dbReference>
<dbReference type="CDD" id="cd06261">
    <property type="entry name" value="TM_PBP2"/>
    <property type="match status" value="1"/>
</dbReference>
<evidence type="ECO:0000256" key="5">
    <source>
        <dbReference type="ARBA" id="ARBA00022989"/>
    </source>
</evidence>
<dbReference type="KEGG" id="pry:Prubr_09870"/>
<evidence type="ECO:0000256" key="6">
    <source>
        <dbReference type="ARBA" id="ARBA00023136"/>
    </source>
</evidence>
<evidence type="ECO:0000256" key="8">
    <source>
        <dbReference type="SAM" id="MobiDB-lite"/>
    </source>
</evidence>
<dbReference type="RefSeq" id="WP_212822031.1">
    <property type="nucleotide sequence ID" value="NZ_AP023359.1"/>
</dbReference>
<evidence type="ECO:0000256" key="3">
    <source>
        <dbReference type="ARBA" id="ARBA00022475"/>
    </source>
</evidence>